<dbReference type="InterPro" id="IPR036736">
    <property type="entry name" value="ACP-like_sf"/>
</dbReference>
<dbReference type="EMBL" id="SGWQ01000011">
    <property type="protein sequence ID" value="RZS32711.1"/>
    <property type="molecule type" value="Genomic_DNA"/>
</dbReference>
<evidence type="ECO:0000313" key="5">
    <source>
        <dbReference type="Proteomes" id="UP000294257"/>
    </source>
</evidence>
<dbReference type="Gene3D" id="1.10.1200.10">
    <property type="entry name" value="ACP-like"/>
    <property type="match status" value="1"/>
</dbReference>
<dbReference type="SUPFAM" id="SSF47336">
    <property type="entry name" value="ACP-like"/>
    <property type="match status" value="1"/>
</dbReference>
<protein>
    <submittedName>
        <fullName evidence="4">Acyl carrier protein</fullName>
    </submittedName>
</protein>
<keyword evidence="2" id="KW-0597">Phosphoprotein</keyword>
<keyword evidence="5" id="KW-1185">Reference proteome</keyword>
<dbReference type="AlphaFoldDB" id="A0A4Q7KF31"/>
<dbReference type="InterPro" id="IPR006162">
    <property type="entry name" value="Ppantetheine_attach_site"/>
</dbReference>
<comment type="caution">
    <text evidence="4">The sequence shown here is derived from an EMBL/GenBank/DDBJ whole genome shotgun (WGS) entry which is preliminary data.</text>
</comment>
<dbReference type="Proteomes" id="UP000294257">
    <property type="component" value="Unassembled WGS sequence"/>
</dbReference>
<reference evidence="4 5" key="1">
    <citation type="submission" date="2019-02" db="EMBL/GenBank/DDBJ databases">
        <title>Genomic Encyclopedia of Type Strains, Phase IV (KMG-IV): sequencing the most valuable type-strain genomes for metagenomic binning, comparative biology and taxonomic classification.</title>
        <authorList>
            <person name="Goeker M."/>
        </authorList>
    </citation>
    <scope>NUCLEOTIDE SEQUENCE [LARGE SCALE GENOMIC DNA]</scope>
    <source>
        <strain evidence="4 5">DSM 101727</strain>
    </source>
</reference>
<evidence type="ECO:0000256" key="1">
    <source>
        <dbReference type="ARBA" id="ARBA00022450"/>
    </source>
</evidence>
<name>A0A4Q7KF31_9PSEU</name>
<feature type="domain" description="Carrier" evidence="3">
    <location>
        <begin position="1"/>
        <end position="78"/>
    </location>
</feature>
<dbReference type="PROSITE" id="PS50075">
    <property type="entry name" value="CARRIER"/>
    <property type="match status" value="1"/>
</dbReference>
<dbReference type="RefSeq" id="WP_130347672.1">
    <property type="nucleotide sequence ID" value="NZ_SGWQ01000011.1"/>
</dbReference>
<evidence type="ECO:0000256" key="2">
    <source>
        <dbReference type="ARBA" id="ARBA00022553"/>
    </source>
</evidence>
<dbReference type="Pfam" id="PF00550">
    <property type="entry name" value="PP-binding"/>
    <property type="match status" value="1"/>
</dbReference>
<dbReference type="PROSITE" id="PS00012">
    <property type="entry name" value="PHOSPHOPANTETHEINE"/>
    <property type="match status" value="1"/>
</dbReference>
<proteinExistence type="predicted"/>
<sequence length="82" mass="9277">MWDQQFEELLRQYLPFLPADEQLTEGTPLRDFGLDSLGMVELLAALEGTYDVRFTDDALSIETFESPGVLWKQLADLIPSAV</sequence>
<evidence type="ECO:0000259" key="3">
    <source>
        <dbReference type="PROSITE" id="PS50075"/>
    </source>
</evidence>
<accession>A0A4Q7KF31</accession>
<dbReference type="InterPro" id="IPR009081">
    <property type="entry name" value="PP-bd_ACP"/>
</dbReference>
<dbReference type="OrthoDB" id="3395095at2"/>
<gene>
    <name evidence="4" type="ORF">EV193_11194</name>
</gene>
<keyword evidence="1" id="KW-0596">Phosphopantetheine</keyword>
<organism evidence="4 5">
    <name type="scientific">Herbihabitans rhizosphaerae</name>
    <dbReference type="NCBI Taxonomy" id="1872711"/>
    <lineage>
        <taxon>Bacteria</taxon>
        <taxon>Bacillati</taxon>
        <taxon>Actinomycetota</taxon>
        <taxon>Actinomycetes</taxon>
        <taxon>Pseudonocardiales</taxon>
        <taxon>Pseudonocardiaceae</taxon>
        <taxon>Herbihabitans</taxon>
    </lineage>
</organism>
<evidence type="ECO:0000313" key="4">
    <source>
        <dbReference type="EMBL" id="RZS32711.1"/>
    </source>
</evidence>